<gene>
    <name evidence="9" type="ORF">NX782_03905</name>
</gene>
<feature type="transmembrane region" description="Helical" evidence="8">
    <location>
        <begin position="446"/>
        <end position="466"/>
    </location>
</feature>
<dbReference type="InterPro" id="IPR001036">
    <property type="entry name" value="Acrflvin-R"/>
</dbReference>
<keyword evidence="5 8" id="KW-0812">Transmembrane</keyword>
<dbReference type="PANTHER" id="PTHR32063:SF19">
    <property type="entry name" value="CATION EFFLUX SYSTEM PROTEIN CUSA"/>
    <property type="match status" value="1"/>
</dbReference>
<dbReference type="Gene3D" id="3.30.70.1320">
    <property type="entry name" value="Multidrug efflux transporter AcrB pore domain like"/>
    <property type="match status" value="1"/>
</dbReference>
<feature type="transmembrane region" description="Helical" evidence="8">
    <location>
        <begin position="363"/>
        <end position="384"/>
    </location>
</feature>
<evidence type="ECO:0000256" key="5">
    <source>
        <dbReference type="ARBA" id="ARBA00022692"/>
    </source>
</evidence>
<feature type="transmembrane region" description="Helical" evidence="8">
    <location>
        <begin position="535"/>
        <end position="554"/>
    </location>
</feature>
<dbReference type="PRINTS" id="PR00702">
    <property type="entry name" value="ACRIFLAVINRP"/>
</dbReference>
<dbReference type="SUPFAM" id="SSF82714">
    <property type="entry name" value="Multidrug efflux transporter AcrB TolC docking domain, DN and DC subdomains"/>
    <property type="match status" value="2"/>
</dbReference>
<dbReference type="Gene3D" id="1.20.1640.10">
    <property type="entry name" value="Multidrug efflux transporter AcrB transmembrane domain"/>
    <property type="match status" value="2"/>
</dbReference>
<dbReference type="SUPFAM" id="SSF82866">
    <property type="entry name" value="Multidrug efflux transporter AcrB transmembrane domain"/>
    <property type="match status" value="2"/>
</dbReference>
<organism evidence="9 10">
    <name type="scientific">Massilia norwichensis</name>
    <dbReference type="NCBI Taxonomy" id="1442366"/>
    <lineage>
        <taxon>Bacteria</taxon>
        <taxon>Pseudomonadati</taxon>
        <taxon>Pseudomonadota</taxon>
        <taxon>Betaproteobacteria</taxon>
        <taxon>Burkholderiales</taxon>
        <taxon>Oxalobacteraceae</taxon>
        <taxon>Telluria group</taxon>
        <taxon>Massilia</taxon>
    </lineage>
</organism>
<feature type="transmembrane region" description="Helical" evidence="8">
    <location>
        <begin position="924"/>
        <end position="948"/>
    </location>
</feature>
<dbReference type="SUPFAM" id="SSF82693">
    <property type="entry name" value="Multidrug efflux transporter AcrB pore domain, PN1, PN2, PC1 and PC2 subdomains"/>
    <property type="match status" value="2"/>
</dbReference>
<dbReference type="Gene3D" id="3.30.2090.10">
    <property type="entry name" value="Multidrug efflux transporter AcrB TolC docking domain, DN and DC subdomains"/>
    <property type="match status" value="2"/>
</dbReference>
<keyword evidence="6 8" id="KW-1133">Transmembrane helix</keyword>
<dbReference type="Pfam" id="PF00873">
    <property type="entry name" value="ACR_tran"/>
    <property type="match status" value="1"/>
</dbReference>
<feature type="transmembrane region" description="Helical" evidence="8">
    <location>
        <begin position="390"/>
        <end position="411"/>
    </location>
</feature>
<feature type="transmembrane region" description="Helical" evidence="8">
    <location>
        <begin position="1009"/>
        <end position="1034"/>
    </location>
</feature>
<comment type="subcellular location">
    <subcellularLocation>
        <location evidence="1">Cell membrane</location>
        <topology evidence="1">Multi-pass membrane protein</topology>
    </subcellularLocation>
</comment>
<feature type="transmembrane region" description="Helical" evidence="8">
    <location>
        <begin position="874"/>
        <end position="891"/>
    </location>
</feature>
<evidence type="ECO:0000256" key="2">
    <source>
        <dbReference type="ARBA" id="ARBA00010942"/>
    </source>
</evidence>
<evidence type="ECO:0000256" key="7">
    <source>
        <dbReference type="ARBA" id="ARBA00023136"/>
    </source>
</evidence>
<keyword evidence="7 8" id="KW-0472">Membrane</keyword>
<keyword evidence="3" id="KW-0813">Transport</keyword>
<dbReference type="EMBL" id="JANUGX010000003">
    <property type="protein sequence ID" value="MCS0588344.1"/>
    <property type="molecule type" value="Genomic_DNA"/>
</dbReference>
<proteinExistence type="inferred from homology"/>
<keyword evidence="10" id="KW-1185">Reference proteome</keyword>
<accession>A0ABT2A2C2</accession>
<evidence type="ECO:0000256" key="3">
    <source>
        <dbReference type="ARBA" id="ARBA00022448"/>
    </source>
</evidence>
<dbReference type="InterPro" id="IPR027463">
    <property type="entry name" value="AcrB_DN_DC_subdom"/>
</dbReference>
<feature type="transmembrane region" description="Helical" evidence="8">
    <location>
        <begin position="486"/>
        <end position="505"/>
    </location>
</feature>
<reference evidence="9 10" key="1">
    <citation type="submission" date="2022-08" db="EMBL/GenBank/DDBJ databases">
        <title>Reclassification of Massilia species as members of the genera Telluria, Duganella, Pseudoduganella, Mokoshia gen. nov. and Zemynaea gen. nov. using orthogonal and non-orthogonal genome-based approaches.</title>
        <authorList>
            <person name="Bowman J.P."/>
        </authorList>
    </citation>
    <scope>NUCLEOTIDE SEQUENCE [LARGE SCALE GENOMIC DNA]</scope>
    <source>
        <strain evidence="9 10">LMG 28164</strain>
    </source>
</reference>
<dbReference type="Gene3D" id="3.30.70.1430">
    <property type="entry name" value="Multidrug efflux transporter AcrB pore domain"/>
    <property type="match status" value="2"/>
</dbReference>
<comment type="caution">
    <text evidence="9">The sequence shown here is derived from an EMBL/GenBank/DDBJ whole genome shotgun (WGS) entry which is preliminary data.</text>
</comment>
<evidence type="ECO:0000313" key="9">
    <source>
        <dbReference type="EMBL" id="MCS0588344.1"/>
    </source>
</evidence>
<dbReference type="Proteomes" id="UP001205560">
    <property type="component" value="Unassembled WGS sequence"/>
</dbReference>
<keyword evidence="4" id="KW-1003">Cell membrane</keyword>
<sequence>MIAKLIRWSILNRFLVLLATLGITAWGIYALQRTPLDALPDLSDVQVIIRTSYPGQAPQIVENQVTYPLTTTMLSVPGAKTVRGYSFFGDSFVYILFEDGTDPYWARSRVLEYLNQVQSRLPPQAKTALGPDASGVGWVYEYALVDRSGKMDLSQLRAFQDWFLKYELKTVPNVSEVASLGGMVRQYQIVLDPDKLRAYNIAHNVIIDAVQKANQEAGGSVLELGEAEYMVRASGYLQSLDDFRKIPLMTSQAGVPVLLGDVARIQLGPEMRRGISELNGEGEVAGGVIVMRSGKNALETIDAVKAKLASLKSSLPPGVEIVPTYDRSNLIQRAVDNLRDKLVEEFIVVAVVCAIFLFHLRSALVAIVTLPIGILTAFIIMHYQGVNANIMSLGGIAIAVGAMVDAAVVMIENAHKHIEAWNHKHPGAKLDGEARWRVIGDAAAEVGPALFFSLLIIVLSFIPVFTLEAQEGRLFSPLAFTKTYSMAAAAGLAVTLIPVLMGYLIRGRIPDEQKNPLNRFLIVLYRPLLDGVLRFPKSTLVVAAMIAAITVWPMTRLGGEFMPPLDEGDLLYMPSALPGLSVGKVSQLLQQTDRLIKTVPEVQSVFGKAGRAETATDPAPLEMFETTIQFKPKDQWRPGMTPDKLVEELDRVVKVPGLSNIWVPPIRNRIDMLATGIKSPVGVKVAGTSLQEIDRVAGEIERIVKTVPGVSSALAERLNGGRYIDVNINRDQAARYGLNIADVQSVVSAAIGGDNIGETVEGLQRFPINVRYPREVRDSVENLRQLPVLTPRGAQIRLGDVATVRINDGPPMLRSENARLSGWVYVDIRGRDMSSVVRDMQQAVAKQVKLQPGYSISWSGQFEYLERASAKLKVVVPATLLVIFVLLYLTFKRFDEAILIMATLPFALAGGVWLLWMLGHHLSVASAVGFIALAGVAAEFGVIMLLYLKQAWEAHVTVGKSSEADLLDAIREGAVQRVRPKAMTVAVIIAGLVPIMIASGTGSEIMQRIAAPMVGGMLSAPLLSMFVVPVVYLLMRRRELRKENARRPAHQEANYETT</sequence>
<dbReference type="NCBIfam" id="TIGR00914">
    <property type="entry name" value="2A0601"/>
    <property type="match status" value="1"/>
</dbReference>
<feature type="transmembrane region" description="Helical" evidence="8">
    <location>
        <begin position="898"/>
        <end position="918"/>
    </location>
</feature>
<evidence type="ECO:0000256" key="6">
    <source>
        <dbReference type="ARBA" id="ARBA00022989"/>
    </source>
</evidence>
<feature type="transmembrane region" description="Helical" evidence="8">
    <location>
        <begin position="982"/>
        <end position="1003"/>
    </location>
</feature>
<protein>
    <submittedName>
        <fullName evidence="9">Efflux RND transporter permease subunit</fullName>
    </submittedName>
</protein>
<evidence type="ECO:0000256" key="8">
    <source>
        <dbReference type="SAM" id="Phobius"/>
    </source>
</evidence>
<name>A0ABT2A2C2_9BURK</name>
<comment type="similarity">
    <text evidence="2">Belongs to the resistance-nodulation-cell division (RND) (TC 2.A.6) family.</text>
</comment>
<evidence type="ECO:0000313" key="10">
    <source>
        <dbReference type="Proteomes" id="UP001205560"/>
    </source>
</evidence>
<dbReference type="PANTHER" id="PTHR32063">
    <property type="match status" value="1"/>
</dbReference>
<dbReference type="InterPro" id="IPR004763">
    <property type="entry name" value="CusA-like"/>
</dbReference>
<dbReference type="RefSeq" id="WP_075796135.1">
    <property type="nucleotide sequence ID" value="NZ_JANUGX010000003.1"/>
</dbReference>
<feature type="transmembrane region" description="Helical" evidence="8">
    <location>
        <begin position="342"/>
        <end position="358"/>
    </location>
</feature>
<evidence type="ECO:0000256" key="1">
    <source>
        <dbReference type="ARBA" id="ARBA00004651"/>
    </source>
</evidence>
<evidence type="ECO:0000256" key="4">
    <source>
        <dbReference type="ARBA" id="ARBA00022475"/>
    </source>
</evidence>
<dbReference type="Gene3D" id="3.30.70.1440">
    <property type="entry name" value="Multidrug efflux transporter AcrB pore domain"/>
    <property type="match status" value="1"/>
</dbReference>